<comment type="cofactor">
    <cofactor evidence="2">
        <name>Mg(2+)</name>
        <dbReference type="ChEBI" id="CHEBI:18420"/>
    </cofactor>
</comment>
<gene>
    <name evidence="8" type="ORF">METZ01_LOCUS114990</name>
</gene>
<proteinExistence type="predicted"/>
<organism evidence="8">
    <name type="scientific">marine metagenome</name>
    <dbReference type="NCBI Taxonomy" id="408172"/>
    <lineage>
        <taxon>unclassified sequences</taxon>
        <taxon>metagenomes</taxon>
        <taxon>ecological metagenomes</taxon>
    </lineage>
</organism>
<accession>A0A381XBM3</accession>
<dbReference type="InterPro" id="IPR045121">
    <property type="entry name" value="CoAse"/>
</dbReference>
<dbReference type="AlphaFoldDB" id="A0A381XBM3"/>
<evidence type="ECO:0000256" key="1">
    <source>
        <dbReference type="ARBA" id="ARBA00001936"/>
    </source>
</evidence>
<evidence type="ECO:0000313" key="8">
    <source>
        <dbReference type="EMBL" id="SVA62136.1"/>
    </source>
</evidence>
<sequence length="170" mass="19167">MSLTAAAVLVPIILDDKGYKILLTHRSPKLEDHAGQISFPGGRIDNQDKSPKNTALREAHEEIGINGSSIKILGHLDAYATATGFRILPIVSIVEEGFDLKINSIEVESIFYLPMEFLMNSKNHKKETGTYKRQSTSYKIEYEYNVIPYENHHIWGATAAMLINLYEMLK</sequence>
<dbReference type="InterPro" id="IPR015797">
    <property type="entry name" value="NUDIX_hydrolase-like_dom_sf"/>
</dbReference>
<keyword evidence="4" id="KW-0378">Hydrolase</keyword>
<dbReference type="EMBL" id="UINC01014593">
    <property type="protein sequence ID" value="SVA62136.1"/>
    <property type="molecule type" value="Genomic_DNA"/>
</dbReference>
<keyword evidence="3" id="KW-0479">Metal-binding</keyword>
<protein>
    <recommendedName>
        <fullName evidence="7">Nudix hydrolase domain-containing protein</fullName>
    </recommendedName>
</protein>
<dbReference type="InterPro" id="IPR000086">
    <property type="entry name" value="NUDIX_hydrolase_dom"/>
</dbReference>
<dbReference type="CDD" id="cd03426">
    <property type="entry name" value="NUDIX_CoAse_Nudt7"/>
    <property type="match status" value="1"/>
</dbReference>
<evidence type="ECO:0000256" key="3">
    <source>
        <dbReference type="ARBA" id="ARBA00022723"/>
    </source>
</evidence>
<evidence type="ECO:0000256" key="6">
    <source>
        <dbReference type="ARBA" id="ARBA00023211"/>
    </source>
</evidence>
<keyword evidence="6" id="KW-0464">Manganese</keyword>
<dbReference type="GO" id="GO:0046872">
    <property type="term" value="F:metal ion binding"/>
    <property type="evidence" value="ECO:0007669"/>
    <property type="project" value="UniProtKB-KW"/>
</dbReference>
<comment type="cofactor">
    <cofactor evidence="1">
        <name>Mn(2+)</name>
        <dbReference type="ChEBI" id="CHEBI:29035"/>
    </cofactor>
</comment>
<dbReference type="PROSITE" id="PS51462">
    <property type="entry name" value="NUDIX"/>
    <property type="match status" value="1"/>
</dbReference>
<dbReference type="Gene3D" id="3.90.79.10">
    <property type="entry name" value="Nucleoside Triphosphate Pyrophosphohydrolase"/>
    <property type="match status" value="1"/>
</dbReference>
<dbReference type="SUPFAM" id="SSF55811">
    <property type="entry name" value="Nudix"/>
    <property type="match status" value="1"/>
</dbReference>
<evidence type="ECO:0000256" key="5">
    <source>
        <dbReference type="ARBA" id="ARBA00022842"/>
    </source>
</evidence>
<feature type="domain" description="Nudix hydrolase" evidence="7">
    <location>
        <begin position="3"/>
        <end position="141"/>
    </location>
</feature>
<dbReference type="PANTHER" id="PTHR12992">
    <property type="entry name" value="NUDIX HYDROLASE"/>
    <property type="match status" value="1"/>
</dbReference>
<name>A0A381XBM3_9ZZZZ</name>
<dbReference type="PANTHER" id="PTHR12992:SF11">
    <property type="entry name" value="MITOCHONDRIAL COENZYME A DIPHOSPHATASE NUDT8"/>
    <property type="match status" value="1"/>
</dbReference>
<keyword evidence="5" id="KW-0460">Magnesium</keyword>
<evidence type="ECO:0000256" key="4">
    <source>
        <dbReference type="ARBA" id="ARBA00022801"/>
    </source>
</evidence>
<evidence type="ECO:0000259" key="7">
    <source>
        <dbReference type="PROSITE" id="PS51462"/>
    </source>
</evidence>
<reference evidence="8" key="1">
    <citation type="submission" date="2018-05" db="EMBL/GenBank/DDBJ databases">
        <authorList>
            <person name="Lanie J.A."/>
            <person name="Ng W.-L."/>
            <person name="Kazmierczak K.M."/>
            <person name="Andrzejewski T.M."/>
            <person name="Davidsen T.M."/>
            <person name="Wayne K.J."/>
            <person name="Tettelin H."/>
            <person name="Glass J.I."/>
            <person name="Rusch D."/>
            <person name="Podicherti R."/>
            <person name="Tsui H.-C.T."/>
            <person name="Winkler M.E."/>
        </authorList>
    </citation>
    <scope>NUCLEOTIDE SEQUENCE</scope>
</reference>
<dbReference type="Pfam" id="PF00293">
    <property type="entry name" value="NUDIX"/>
    <property type="match status" value="1"/>
</dbReference>
<evidence type="ECO:0000256" key="2">
    <source>
        <dbReference type="ARBA" id="ARBA00001946"/>
    </source>
</evidence>
<dbReference type="GO" id="GO:0010945">
    <property type="term" value="F:coenzyme A diphosphatase activity"/>
    <property type="evidence" value="ECO:0007669"/>
    <property type="project" value="InterPro"/>
</dbReference>